<accession>A0A2S4V1I8</accession>
<dbReference type="InterPro" id="IPR012591">
    <property type="entry name" value="PRO8NT"/>
</dbReference>
<dbReference type="GO" id="GO:0017070">
    <property type="term" value="F:U6 snRNA binding"/>
    <property type="evidence" value="ECO:0007669"/>
    <property type="project" value="TreeGrafter"/>
</dbReference>
<dbReference type="GO" id="GO:0097157">
    <property type="term" value="F:pre-mRNA intronic binding"/>
    <property type="evidence" value="ECO:0007669"/>
    <property type="project" value="TreeGrafter"/>
</dbReference>
<evidence type="ECO:0000256" key="1">
    <source>
        <dbReference type="SAM" id="MobiDB-lite"/>
    </source>
</evidence>
<feature type="compositionally biased region" description="Basic and acidic residues" evidence="1">
    <location>
        <begin position="517"/>
        <end position="527"/>
    </location>
</feature>
<dbReference type="InterPro" id="IPR012592">
    <property type="entry name" value="PROCN"/>
</dbReference>
<name>A0A2S4V1I8_9BASI</name>
<feature type="non-terminal residue" evidence="4">
    <location>
        <position position="527"/>
    </location>
</feature>
<gene>
    <name evidence="4" type="ORF">PSHT_11668</name>
</gene>
<reference evidence="5" key="3">
    <citation type="journal article" date="2018" name="Mol. Plant Microbe Interact.">
        <title>Genome sequence resources for the wheat stripe rust pathogen (Puccinia striiformis f. sp. tritici) and the barley stripe rust pathogen (Puccinia striiformis f. sp. hordei).</title>
        <authorList>
            <person name="Xia C."/>
            <person name="Wang M."/>
            <person name="Yin C."/>
            <person name="Cornejo O.E."/>
            <person name="Hulbert S.H."/>
            <person name="Chen X."/>
        </authorList>
    </citation>
    <scope>NUCLEOTIDE SEQUENCE [LARGE SCALE GENOMIC DNA]</scope>
    <source>
        <strain evidence="5">93TX-2</strain>
    </source>
</reference>
<dbReference type="InterPro" id="IPR027652">
    <property type="entry name" value="PRP8"/>
</dbReference>
<evidence type="ECO:0000259" key="2">
    <source>
        <dbReference type="Pfam" id="PF08082"/>
    </source>
</evidence>
<dbReference type="VEuPathDB" id="FungiDB:PSTT_05296"/>
<feature type="region of interest" description="Disordered" evidence="1">
    <location>
        <begin position="499"/>
        <end position="527"/>
    </location>
</feature>
<evidence type="ECO:0000313" key="4">
    <source>
        <dbReference type="EMBL" id="POW03373.1"/>
    </source>
</evidence>
<reference evidence="4 5" key="1">
    <citation type="submission" date="2017-12" db="EMBL/GenBank/DDBJ databases">
        <title>Gene loss provides genomic basis for host adaptation in cereal stripe rust fungi.</title>
        <authorList>
            <person name="Xia C."/>
        </authorList>
    </citation>
    <scope>NUCLEOTIDE SEQUENCE [LARGE SCALE GENOMIC DNA]</scope>
    <source>
        <strain evidence="4 5">93TX-2</strain>
    </source>
</reference>
<dbReference type="Pfam" id="PF08083">
    <property type="entry name" value="PROCN"/>
    <property type="match status" value="2"/>
</dbReference>
<dbReference type="PANTHER" id="PTHR11140:SF0">
    <property type="entry name" value="PRE-MRNA-PROCESSING-SPLICING FACTOR 8"/>
    <property type="match status" value="1"/>
</dbReference>
<evidence type="ECO:0000313" key="5">
    <source>
        <dbReference type="Proteomes" id="UP000238274"/>
    </source>
</evidence>
<keyword evidence="5" id="KW-1185">Reference proteome</keyword>
<dbReference type="OrthoDB" id="1931567at2759"/>
<evidence type="ECO:0008006" key="6">
    <source>
        <dbReference type="Google" id="ProtNLM"/>
    </source>
</evidence>
<evidence type="ECO:0000259" key="3">
    <source>
        <dbReference type="Pfam" id="PF08083"/>
    </source>
</evidence>
<feature type="domain" description="PROCN" evidence="3">
    <location>
        <begin position="366"/>
        <end position="460"/>
    </location>
</feature>
<dbReference type="VEuPathDB" id="FungiDB:PSHT_11668"/>
<organism evidence="4 5">
    <name type="scientific">Puccinia striiformis</name>
    <dbReference type="NCBI Taxonomy" id="27350"/>
    <lineage>
        <taxon>Eukaryota</taxon>
        <taxon>Fungi</taxon>
        <taxon>Dikarya</taxon>
        <taxon>Basidiomycota</taxon>
        <taxon>Pucciniomycotina</taxon>
        <taxon>Pucciniomycetes</taxon>
        <taxon>Pucciniales</taxon>
        <taxon>Pucciniaceae</taxon>
        <taxon>Puccinia</taxon>
    </lineage>
</organism>
<feature type="compositionally biased region" description="Polar residues" evidence="1">
    <location>
        <begin position="500"/>
        <end position="514"/>
    </location>
</feature>
<comment type="caution">
    <text evidence="4">The sequence shown here is derived from an EMBL/GenBank/DDBJ whole genome shotgun (WGS) entry which is preliminary data.</text>
</comment>
<dbReference type="Pfam" id="PF08082">
    <property type="entry name" value="PRO8NT"/>
    <property type="match status" value="1"/>
</dbReference>
<reference evidence="5" key="2">
    <citation type="journal article" date="2018" name="BMC Genomics">
        <title>Genomic insights into host adaptation between the wheat stripe rust pathogen (Puccinia striiformis f. sp. tritici) and the barley stripe rust pathogen (Puccinia striiformis f. sp. hordei).</title>
        <authorList>
            <person name="Xia C."/>
            <person name="Wang M."/>
            <person name="Yin C."/>
            <person name="Cornejo O.E."/>
            <person name="Hulbert S.H."/>
            <person name="Chen X."/>
        </authorList>
    </citation>
    <scope>NUCLEOTIDE SEQUENCE [LARGE SCALE GENOMIC DNA]</scope>
    <source>
        <strain evidence="5">93TX-2</strain>
    </source>
</reference>
<dbReference type="GO" id="GO:0030619">
    <property type="term" value="F:U1 snRNA binding"/>
    <property type="evidence" value="ECO:0007669"/>
    <property type="project" value="TreeGrafter"/>
</dbReference>
<feature type="domain" description="PROCN" evidence="3">
    <location>
        <begin position="274"/>
        <end position="365"/>
    </location>
</feature>
<feature type="domain" description="PRO8NT" evidence="2">
    <location>
        <begin position="28"/>
        <end position="171"/>
    </location>
</feature>
<sequence length="527" mass="61535">MPPEFGESFEKLTSKFWSFNVLHSHLNVRKIIKDHGDLSNRKFRTDKRVHLGALKYVPHAVMKLLENMAMPWEQVREVPVIYHITGAMTFVNEVPKVIPPVYHAQWASMWLSMRREKRDRRPFKGMRFTPFDDEESPLDYGANILDTEPTEAIQTDLDEEEDAPDLDWFYDHKPLTKKYKATNTDFIDNNFYLFEPKAFFTAKAMNMAIPGGARFEPLHRDAESYDDDWNELNGINKVTFVSRSVPFGDRYVVGTLSIQSSQWTNNQDSGCSTCQELLKDYVLNELHKRKPKPQSKKDLFRQLKNTKFFKTTRLHWAEVGLQFCRQGYNMLNLLIHGKNLNYLHLDCDMNLKPVKTLTTKEQKKNCHVQYRLRNVDALQLADGLQFTFAHVGQLTGMYQYKYKLMKQIRQCKDLKHVIYYCFNTGAVGKDPGVSFWAPGWRVRLFFMRGIIPRLEIYSPDSLKVKTVKEWRKPLQNNIRFCQDAERILVKPDEMQPVEFSETSPGALQDFSGSSPRLLRELSKTSPG</sequence>
<dbReference type="GO" id="GO:0000244">
    <property type="term" value="P:spliceosomal tri-snRNP complex assembly"/>
    <property type="evidence" value="ECO:0007669"/>
    <property type="project" value="TreeGrafter"/>
</dbReference>
<dbReference type="EMBL" id="PKSM01000199">
    <property type="protein sequence ID" value="POW03373.1"/>
    <property type="molecule type" value="Genomic_DNA"/>
</dbReference>
<proteinExistence type="predicted"/>
<dbReference type="PANTHER" id="PTHR11140">
    <property type="entry name" value="PRE-MRNA SPLICING FACTOR PRP8"/>
    <property type="match status" value="1"/>
</dbReference>
<dbReference type="GO" id="GO:0071013">
    <property type="term" value="C:catalytic step 2 spliceosome"/>
    <property type="evidence" value="ECO:0007669"/>
    <property type="project" value="TreeGrafter"/>
</dbReference>
<dbReference type="AlphaFoldDB" id="A0A2S4V1I8"/>
<dbReference type="GO" id="GO:0030620">
    <property type="term" value="F:U2 snRNA binding"/>
    <property type="evidence" value="ECO:0007669"/>
    <property type="project" value="TreeGrafter"/>
</dbReference>
<dbReference type="GO" id="GO:0030623">
    <property type="term" value="F:U5 snRNA binding"/>
    <property type="evidence" value="ECO:0007669"/>
    <property type="project" value="TreeGrafter"/>
</dbReference>
<dbReference type="Proteomes" id="UP000238274">
    <property type="component" value="Unassembled WGS sequence"/>
</dbReference>
<protein>
    <recommendedName>
        <fullName evidence="6">PRO8NT domain-containing protein</fullName>
    </recommendedName>
</protein>
<dbReference type="GO" id="GO:0005682">
    <property type="term" value="C:U5 snRNP"/>
    <property type="evidence" value="ECO:0007669"/>
    <property type="project" value="TreeGrafter"/>
</dbReference>